<proteinExistence type="predicted"/>
<gene>
    <name evidence="2" type="ORF">IW256_003511</name>
</gene>
<evidence type="ECO:0000313" key="2">
    <source>
        <dbReference type="EMBL" id="MBG6089398.1"/>
    </source>
</evidence>
<name>A0A931DIW6_9ACTN</name>
<organism evidence="2 3">
    <name type="scientific">Actinomadura viridis</name>
    <dbReference type="NCBI Taxonomy" id="58110"/>
    <lineage>
        <taxon>Bacteria</taxon>
        <taxon>Bacillati</taxon>
        <taxon>Actinomycetota</taxon>
        <taxon>Actinomycetes</taxon>
        <taxon>Streptosporangiales</taxon>
        <taxon>Thermomonosporaceae</taxon>
        <taxon>Actinomadura</taxon>
    </lineage>
</organism>
<reference evidence="2" key="1">
    <citation type="submission" date="2020-11" db="EMBL/GenBank/DDBJ databases">
        <title>Sequencing the genomes of 1000 actinobacteria strains.</title>
        <authorList>
            <person name="Klenk H.-P."/>
        </authorList>
    </citation>
    <scope>NUCLEOTIDE SEQUENCE</scope>
    <source>
        <strain evidence="2">DSM 43175</strain>
    </source>
</reference>
<keyword evidence="3" id="KW-1185">Reference proteome</keyword>
<dbReference type="SUPFAM" id="SSF48452">
    <property type="entry name" value="TPR-like"/>
    <property type="match status" value="1"/>
</dbReference>
<accession>A0A931DIW6</accession>
<dbReference type="InterPro" id="IPR011990">
    <property type="entry name" value="TPR-like_helical_dom_sf"/>
</dbReference>
<dbReference type="EMBL" id="JADOUA010000001">
    <property type="protein sequence ID" value="MBG6089398.1"/>
    <property type="molecule type" value="Genomic_DNA"/>
</dbReference>
<dbReference type="Gene3D" id="1.25.40.10">
    <property type="entry name" value="Tetratricopeptide repeat domain"/>
    <property type="match status" value="2"/>
</dbReference>
<dbReference type="AlphaFoldDB" id="A0A931DIW6"/>
<feature type="region of interest" description="Disordered" evidence="1">
    <location>
        <begin position="1"/>
        <end position="21"/>
    </location>
</feature>
<protein>
    <submittedName>
        <fullName evidence="2">Tetratricopeptide (TPR) repeat protein</fullName>
    </submittedName>
</protein>
<sequence length="406" mass="42226">MSDTPDAAGPTPGAAGPAAEPARLCEEARRLAEAGEAGPAAALFERVLALGDTPLRAQAALGLAVVLDDAGDVEAAREADREAIATGDPEYGPRAAYHLALTHERAGDPGGAAPAWQAVLDFGNPAYLPPALLALARLADDAGDFDTARGHWEEAVATRDAEYGPLAAHDLAQRLLERGEPARALRILTAGLRLIDRESAPYAYARLAVALGIAYLDQAIGAFGAALGEPGAATDGDVGPLAVELLARTLPLRGRGAEAREVWRRGLADPGVAGQVRARLRRDFAAEDEDADTADLWWEPVVEQSVAEGTLPALAGEAFGALDHMYALLAVRYAEGASGGQPAGAGEAREAREAHEVMGRAVRVPSGYAWGPLLHESFAERLRLAMGSSDPALPPGWPDAEPVPET</sequence>
<dbReference type="Proteomes" id="UP000614047">
    <property type="component" value="Unassembled WGS sequence"/>
</dbReference>
<dbReference type="RefSeq" id="WP_197012010.1">
    <property type="nucleotide sequence ID" value="NZ_BAABES010000004.1"/>
</dbReference>
<evidence type="ECO:0000256" key="1">
    <source>
        <dbReference type="SAM" id="MobiDB-lite"/>
    </source>
</evidence>
<comment type="caution">
    <text evidence="2">The sequence shown here is derived from an EMBL/GenBank/DDBJ whole genome shotgun (WGS) entry which is preliminary data.</text>
</comment>
<evidence type="ECO:0000313" key="3">
    <source>
        <dbReference type="Proteomes" id="UP000614047"/>
    </source>
</evidence>